<feature type="transmembrane region" description="Helical" evidence="8">
    <location>
        <begin position="195"/>
        <end position="217"/>
    </location>
</feature>
<gene>
    <name evidence="9" type="ORF">PCC79_07925</name>
</gene>
<evidence type="ECO:0000313" key="10">
    <source>
        <dbReference type="Proteomes" id="UP001434337"/>
    </source>
</evidence>
<dbReference type="InterPro" id="IPR032808">
    <property type="entry name" value="DoxX"/>
</dbReference>
<evidence type="ECO:0000256" key="4">
    <source>
        <dbReference type="ARBA" id="ARBA00022692"/>
    </source>
</evidence>
<dbReference type="Pfam" id="PF07681">
    <property type="entry name" value="DoxX"/>
    <property type="match status" value="1"/>
</dbReference>
<feature type="transmembrane region" description="Helical" evidence="8">
    <location>
        <begin position="158"/>
        <end position="175"/>
    </location>
</feature>
<evidence type="ECO:0000256" key="2">
    <source>
        <dbReference type="ARBA" id="ARBA00006679"/>
    </source>
</evidence>
<accession>A0ABZ3CBW3</accession>
<sequence length="302" mass="32326">MTPSDRPWDGGDDAERTQEFAARPDTTDAERTRDFSRHDSPDADRTQDFSGARAYDFDRTQQLPTQPPVVPHDDWSDAHRTRELPTYDEPAANPLQPRREPVAVPAPQAWGPDAGAAPYATPGIGLAGASAADDTDPHDSDTWRWQMARLHNKPSTDFGLLLLRLLSLPLVLHGIHKLVDFGGFAGALRGNAIGALAPEIIGVAIVAGQILLPLMIAVGAMTRLSALLQAVMMGAVYAFWVLASEPVLNPATGGLSGEAALAYAALALPLFFTGAGRFSVDHGLTTGRRERTADKRVAKAAR</sequence>
<reference evidence="9 10" key="1">
    <citation type="journal article" date="2023" name="Environ Microbiome">
        <title>A coral-associated actinobacterium mitigates coral bleaching under heat stress.</title>
        <authorList>
            <person name="Li J."/>
            <person name="Zou Y."/>
            <person name="Li Q."/>
            <person name="Zhang J."/>
            <person name="Bourne D.G."/>
            <person name="Lyu Y."/>
            <person name="Liu C."/>
            <person name="Zhang S."/>
        </authorList>
    </citation>
    <scope>NUCLEOTIDE SEQUENCE [LARGE SCALE GENOMIC DNA]</scope>
    <source>
        <strain evidence="9 10">SCSIO 13291</strain>
    </source>
</reference>
<feature type="transmembrane region" description="Helical" evidence="8">
    <location>
        <begin position="224"/>
        <end position="240"/>
    </location>
</feature>
<keyword evidence="6 8" id="KW-0472">Membrane</keyword>
<keyword evidence="3" id="KW-1003">Cell membrane</keyword>
<dbReference type="PANTHER" id="PTHR33452:SF1">
    <property type="entry name" value="INNER MEMBRANE PROTEIN YPHA-RELATED"/>
    <property type="match status" value="1"/>
</dbReference>
<evidence type="ECO:0000256" key="5">
    <source>
        <dbReference type="ARBA" id="ARBA00022989"/>
    </source>
</evidence>
<evidence type="ECO:0000313" key="9">
    <source>
        <dbReference type="EMBL" id="WZX00097.1"/>
    </source>
</evidence>
<dbReference type="RefSeq" id="WP_232547995.1">
    <property type="nucleotide sequence ID" value="NZ_CP115965.1"/>
</dbReference>
<dbReference type="EMBL" id="CP115965">
    <property type="protein sequence ID" value="WZX00097.1"/>
    <property type="molecule type" value="Genomic_DNA"/>
</dbReference>
<evidence type="ECO:0000256" key="1">
    <source>
        <dbReference type="ARBA" id="ARBA00004651"/>
    </source>
</evidence>
<evidence type="ECO:0000256" key="8">
    <source>
        <dbReference type="SAM" id="Phobius"/>
    </source>
</evidence>
<dbReference type="InterPro" id="IPR051907">
    <property type="entry name" value="DoxX-like_oxidoreductase"/>
</dbReference>
<dbReference type="PANTHER" id="PTHR33452">
    <property type="entry name" value="OXIDOREDUCTASE CATD-RELATED"/>
    <property type="match status" value="1"/>
</dbReference>
<keyword evidence="5 8" id="KW-1133">Transmembrane helix</keyword>
<feature type="transmembrane region" description="Helical" evidence="8">
    <location>
        <begin position="260"/>
        <end position="280"/>
    </location>
</feature>
<feature type="compositionally biased region" description="Basic and acidic residues" evidence="7">
    <location>
        <begin position="1"/>
        <end position="18"/>
    </location>
</feature>
<comment type="similarity">
    <text evidence="2">Belongs to the DoxX family.</text>
</comment>
<keyword evidence="4 8" id="KW-0812">Transmembrane</keyword>
<evidence type="ECO:0000256" key="3">
    <source>
        <dbReference type="ARBA" id="ARBA00022475"/>
    </source>
</evidence>
<evidence type="ECO:0000256" key="6">
    <source>
        <dbReference type="ARBA" id="ARBA00023136"/>
    </source>
</evidence>
<protein>
    <submittedName>
        <fullName evidence="9">DoxX family protein</fullName>
    </submittedName>
</protein>
<organism evidence="9 10">
    <name type="scientific">Propioniciclava soli</name>
    <dbReference type="NCBI Taxonomy" id="2775081"/>
    <lineage>
        <taxon>Bacteria</taxon>
        <taxon>Bacillati</taxon>
        <taxon>Actinomycetota</taxon>
        <taxon>Actinomycetes</taxon>
        <taxon>Propionibacteriales</taxon>
        <taxon>Propionibacteriaceae</taxon>
        <taxon>Propioniciclava</taxon>
    </lineage>
</organism>
<comment type="subcellular location">
    <subcellularLocation>
        <location evidence="1">Cell membrane</location>
        <topology evidence="1">Multi-pass membrane protein</topology>
    </subcellularLocation>
</comment>
<feature type="region of interest" description="Disordered" evidence="7">
    <location>
        <begin position="1"/>
        <end position="76"/>
    </location>
</feature>
<evidence type="ECO:0000256" key="7">
    <source>
        <dbReference type="SAM" id="MobiDB-lite"/>
    </source>
</evidence>
<dbReference type="Proteomes" id="UP001434337">
    <property type="component" value="Chromosome"/>
</dbReference>
<proteinExistence type="inferred from homology"/>
<feature type="compositionally biased region" description="Basic and acidic residues" evidence="7">
    <location>
        <begin position="25"/>
        <end position="47"/>
    </location>
</feature>
<name>A0ABZ3CBW3_9ACTN</name>
<keyword evidence="10" id="KW-1185">Reference proteome</keyword>